<accession>A0A369AZY2</accession>
<dbReference type="OrthoDB" id="2840666at2"/>
<comment type="caution">
    <text evidence="2">The sequence shown here is derived from an EMBL/GenBank/DDBJ whole genome shotgun (WGS) entry which is preliminary data.</text>
</comment>
<evidence type="ECO:0000313" key="2">
    <source>
        <dbReference type="EMBL" id="RCX13004.1"/>
    </source>
</evidence>
<evidence type="ECO:0008006" key="4">
    <source>
        <dbReference type="Google" id="ProtNLM"/>
    </source>
</evidence>
<name>A0A369AZY2_9FIRM</name>
<proteinExistence type="predicted"/>
<gene>
    <name evidence="2" type="ORF">DFR58_11961</name>
</gene>
<dbReference type="EMBL" id="QPJT01000019">
    <property type="protein sequence ID" value="RCX13004.1"/>
    <property type="molecule type" value="Genomic_DNA"/>
</dbReference>
<reference evidence="2 3" key="1">
    <citation type="submission" date="2018-07" db="EMBL/GenBank/DDBJ databases">
        <title>Genomic Encyclopedia of Type Strains, Phase IV (KMG-IV): sequencing the most valuable type-strain genomes for metagenomic binning, comparative biology and taxonomic classification.</title>
        <authorList>
            <person name="Goeker M."/>
        </authorList>
    </citation>
    <scope>NUCLEOTIDE SEQUENCE [LARGE SCALE GENOMIC DNA]</scope>
    <source>
        <strain evidence="2 3">DSM 27016</strain>
    </source>
</reference>
<feature type="compositionally biased region" description="Polar residues" evidence="1">
    <location>
        <begin position="302"/>
        <end position="315"/>
    </location>
</feature>
<dbReference type="AlphaFoldDB" id="A0A369AZY2"/>
<dbReference type="Proteomes" id="UP000253034">
    <property type="component" value="Unassembled WGS sequence"/>
</dbReference>
<evidence type="ECO:0000256" key="1">
    <source>
        <dbReference type="SAM" id="MobiDB-lite"/>
    </source>
</evidence>
<feature type="region of interest" description="Disordered" evidence="1">
    <location>
        <begin position="284"/>
        <end position="332"/>
    </location>
</feature>
<sequence>MAFVKKRNKLFKYGITLAICAVGCLTLGFAGYFAYTGFTNGVKQGYEEKVRELELQRNNDRRRVFVAKEKITFGARLDKELFNESEIISNLDPEMFMGEVDFGKYAKSEMPENVPVMKYMVSEEQLQDDVREQEFNMFLLQSNLEKDKFIDLRIMFPNGEDFIVLSKKKIRSIDISKNTIWCWLNERETVTVSSAIVDAYINQGTKLYVVTYVEPTSQAEATPTYPANIHVMSLMETNPNILDQAKLYLAEEVRKALDKRLENINPKAAVSNYSVPGAYSVPVPNISNTDKHEDRELLEDVSTISEQQMTPQEQEQGVDDLSEADFGGGKDG</sequence>
<organism evidence="2 3">
    <name type="scientific">Anaerobacterium chartisolvens</name>
    <dbReference type="NCBI Taxonomy" id="1297424"/>
    <lineage>
        <taxon>Bacteria</taxon>
        <taxon>Bacillati</taxon>
        <taxon>Bacillota</taxon>
        <taxon>Clostridia</taxon>
        <taxon>Eubacteriales</taxon>
        <taxon>Oscillospiraceae</taxon>
        <taxon>Anaerobacterium</taxon>
    </lineage>
</organism>
<dbReference type="RefSeq" id="WP_114298752.1">
    <property type="nucleotide sequence ID" value="NZ_QPJT01000019.1"/>
</dbReference>
<keyword evidence="3" id="KW-1185">Reference proteome</keyword>
<evidence type="ECO:0000313" key="3">
    <source>
        <dbReference type="Proteomes" id="UP000253034"/>
    </source>
</evidence>
<protein>
    <recommendedName>
        <fullName evidence="4">SAF domain-containing protein</fullName>
    </recommendedName>
</protein>